<dbReference type="PROSITE" id="PS51910">
    <property type="entry name" value="GH18_2"/>
    <property type="match status" value="1"/>
</dbReference>
<dbReference type="EMBL" id="JAACJM010000001">
    <property type="protein sequence ID" value="KAF5375105.1"/>
    <property type="molecule type" value="Genomic_DNA"/>
</dbReference>
<proteinExistence type="inferred from homology"/>
<keyword evidence="12" id="KW-1185">Reference proteome</keyword>
<comment type="catalytic activity">
    <reaction evidence="1">
        <text>Random endo-hydrolysis of N-acetyl-beta-D-glucosaminide (1-&gt;4)-beta-linkages in chitin and chitodextrins.</text>
        <dbReference type="EC" id="3.2.1.14"/>
    </reaction>
</comment>
<dbReference type="OrthoDB" id="6020543at2759"/>
<dbReference type="Proteomes" id="UP000559256">
    <property type="component" value="Unassembled WGS sequence"/>
</dbReference>
<evidence type="ECO:0000313" key="11">
    <source>
        <dbReference type="EMBL" id="KAF5375105.1"/>
    </source>
</evidence>
<keyword evidence="5" id="KW-0119">Carbohydrate metabolism</keyword>
<name>A0A8H5H2A1_9AGAR</name>
<evidence type="ECO:0000256" key="6">
    <source>
        <dbReference type="ARBA" id="ARBA00023295"/>
    </source>
</evidence>
<comment type="similarity">
    <text evidence="9">Belongs to the glycosyl hydrolase 18 family.</text>
</comment>
<keyword evidence="3 8" id="KW-0378">Hydrolase</keyword>
<accession>A0A8H5H2A1</accession>
<dbReference type="Pfam" id="PF02839">
    <property type="entry name" value="CBM_5_12"/>
    <property type="match status" value="1"/>
</dbReference>
<reference evidence="11 12" key="1">
    <citation type="journal article" date="2020" name="ISME J.">
        <title>Uncovering the hidden diversity of litter-decomposition mechanisms in mushroom-forming fungi.</title>
        <authorList>
            <person name="Floudas D."/>
            <person name="Bentzer J."/>
            <person name="Ahren D."/>
            <person name="Johansson T."/>
            <person name="Persson P."/>
            <person name="Tunlid A."/>
        </authorList>
    </citation>
    <scope>NUCLEOTIDE SEQUENCE [LARGE SCALE GENOMIC DNA]</scope>
    <source>
        <strain evidence="11 12">CBS 291.85</strain>
    </source>
</reference>
<dbReference type="InterPro" id="IPR017853">
    <property type="entry name" value="GH"/>
</dbReference>
<dbReference type="InterPro" id="IPR050542">
    <property type="entry name" value="Glycosyl_Hydrlase18_Chitinase"/>
</dbReference>
<protein>
    <recommendedName>
        <fullName evidence="2">chitinase</fullName>
        <ecNumber evidence="2">3.2.1.14</ecNumber>
    </recommendedName>
</protein>
<dbReference type="CDD" id="cd12215">
    <property type="entry name" value="ChiC_BD"/>
    <property type="match status" value="1"/>
</dbReference>
<dbReference type="SUPFAM" id="SSF51055">
    <property type="entry name" value="Carbohydrate binding domain"/>
    <property type="match status" value="2"/>
</dbReference>
<evidence type="ECO:0000256" key="2">
    <source>
        <dbReference type="ARBA" id="ARBA00012729"/>
    </source>
</evidence>
<dbReference type="AlphaFoldDB" id="A0A8H5H2A1"/>
<dbReference type="EC" id="3.2.1.14" evidence="2"/>
<keyword evidence="6 8" id="KW-0326">Glycosidase</keyword>
<evidence type="ECO:0000256" key="8">
    <source>
        <dbReference type="RuleBase" id="RU000489"/>
    </source>
</evidence>
<evidence type="ECO:0000256" key="3">
    <source>
        <dbReference type="ARBA" id="ARBA00022801"/>
    </source>
</evidence>
<keyword evidence="4" id="KW-0146">Chitin degradation</keyword>
<keyword evidence="7" id="KW-0624">Polysaccharide degradation</keyword>
<dbReference type="GO" id="GO:0006032">
    <property type="term" value="P:chitin catabolic process"/>
    <property type="evidence" value="ECO:0007669"/>
    <property type="project" value="UniProtKB-KW"/>
</dbReference>
<comment type="caution">
    <text evidence="11">The sequence shown here is derived from an EMBL/GenBank/DDBJ whole genome shotgun (WGS) entry which is preliminary data.</text>
</comment>
<evidence type="ECO:0000313" key="12">
    <source>
        <dbReference type="Proteomes" id="UP000559256"/>
    </source>
</evidence>
<dbReference type="InterPro" id="IPR003610">
    <property type="entry name" value="CBM5/12"/>
</dbReference>
<dbReference type="GO" id="GO:0030246">
    <property type="term" value="F:carbohydrate binding"/>
    <property type="evidence" value="ECO:0007669"/>
    <property type="project" value="InterPro"/>
</dbReference>
<dbReference type="InterPro" id="IPR001579">
    <property type="entry name" value="Glyco_hydro_18_chit_AS"/>
</dbReference>
<feature type="domain" description="GH18" evidence="10">
    <location>
        <begin position="1"/>
        <end position="223"/>
    </location>
</feature>
<dbReference type="GO" id="GO:0008843">
    <property type="term" value="F:endochitinase activity"/>
    <property type="evidence" value="ECO:0007669"/>
    <property type="project" value="UniProtKB-EC"/>
</dbReference>
<dbReference type="GO" id="GO:0000272">
    <property type="term" value="P:polysaccharide catabolic process"/>
    <property type="evidence" value="ECO:0007669"/>
    <property type="project" value="UniProtKB-KW"/>
</dbReference>
<dbReference type="SMART" id="SM00495">
    <property type="entry name" value="ChtBD3"/>
    <property type="match status" value="2"/>
</dbReference>
<dbReference type="PANTHER" id="PTHR45708:SF49">
    <property type="entry name" value="ENDOCHITINASE"/>
    <property type="match status" value="1"/>
</dbReference>
<sequence length="367" mass="38319">MASDIKTCQSKGKLVTLSLGGATGSVGFGSDSQAQDFAQTVWDLFFGGSSDMRPFGDAILDGVDLDIEGGGSSGYVAFLTKLQSLSGSKKLYVTAAPQCVFPDASLSGVLNAFPFDAVYGKMSLSALSDFRPDIDHGSNWDFGLWDDWARHTSPNPNVKIYIGAPADSTSAGSGYVPPDTLASIAKSMRTSFPSFGGSMLWDSSSAFANNRYDLAIKTAMRAAGGTGFTFPACSAPAFVPGNNYPGGSTVSFGGYIWQSKWFSNAQPSNSPFGDWSAISACSGNGGSATSTTTAPPSGPTAGSCSNVAAWSSSTIYSTPGTEVTFNGHLYTNNWWTQGDSPTGQSGAWTDKGACTSSRLRNSRFFRL</sequence>
<evidence type="ECO:0000256" key="1">
    <source>
        <dbReference type="ARBA" id="ARBA00000822"/>
    </source>
</evidence>
<evidence type="ECO:0000256" key="4">
    <source>
        <dbReference type="ARBA" id="ARBA00023024"/>
    </source>
</evidence>
<dbReference type="InterPro" id="IPR001223">
    <property type="entry name" value="Glyco_hydro18_cat"/>
</dbReference>
<evidence type="ECO:0000256" key="5">
    <source>
        <dbReference type="ARBA" id="ARBA00023277"/>
    </source>
</evidence>
<gene>
    <name evidence="11" type="ORF">D9758_000069</name>
</gene>
<evidence type="ECO:0000259" key="10">
    <source>
        <dbReference type="PROSITE" id="PS51910"/>
    </source>
</evidence>
<dbReference type="InterPro" id="IPR036573">
    <property type="entry name" value="CBM_sf_5/12"/>
</dbReference>
<organism evidence="11 12">
    <name type="scientific">Tetrapyrgos nigripes</name>
    <dbReference type="NCBI Taxonomy" id="182062"/>
    <lineage>
        <taxon>Eukaryota</taxon>
        <taxon>Fungi</taxon>
        <taxon>Dikarya</taxon>
        <taxon>Basidiomycota</taxon>
        <taxon>Agaricomycotina</taxon>
        <taxon>Agaricomycetes</taxon>
        <taxon>Agaricomycetidae</taxon>
        <taxon>Agaricales</taxon>
        <taxon>Marasmiineae</taxon>
        <taxon>Marasmiaceae</taxon>
        <taxon>Tetrapyrgos</taxon>
    </lineage>
</organism>
<dbReference type="Pfam" id="PF00704">
    <property type="entry name" value="Glyco_hydro_18"/>
    <property type="match status" value="1"/>
</dbReference>
<dbReference type="Gene3D" id="2.10.10.20">
    <property type="entry name" value="Carbohydrate-binding module superfamily 5/12"/>
    <property type="match status" value="2"/>
</dbReference>
<dbReference type="PANTHER" id="PTHR45708">
    <property type="entry name" value="ENDOCHITINASE"/>
    <property type="match status" value="1"/>
</dbReference>
<dbReference type="SUPFAM" id="SSF51445">
    <property type="entry name" value="(Trans)glycosidases"/>
    <property type="match status" value="1"/>
</dbReference>
<evidence type="ECO:0000256" key="9">
    <source>
        <dbReference type="RuleBase" id="RU004453"/>
    </source>
</evidence>
<dbReference type="Gene3D" id="3.20.20.80">
    <property type="entry name" value="Glycosidases"/>
    <property type="match status" value="1"/>
</dbReference>
<dbReference type="GO" id="GO:0005576">
    <property type="term" value="C:extracellular region"/>
    <property type="evidence" value="ECO:0007669"/>
    <property type="project" value="InterPro"/>
</dbReference>
<dbReference type="PROSITE" id="PS01095">
    <property type="entry name" value="GH18_1"/>
    <property type="match status" value="1"/>
</dbReference>
<evidence type="ECO:0000256" key="7">
    <source>
        <dbReference type="ARBA" id="ARBA00023326"/>
    </source>
</evidence>